<evidence type="ECO:0000313" key="5">
    <source>
        <dbReference type="EMBL" id="GAA3715844.1"/>
    </source>
</evidence>
<dbReference type="GeneID" id="93689460"/>
<dbReference type="Pfam" id="PF01872">
    <property type="entry name" value="RibD_C"/>
    <property type="match status" value="1"/>
</dbReference>
<feature type="domain" description="Bacterial bifunctional deaminase-reductase C-terminal" evidence="4">
    <location>
        <begin position="3"/>
        <end position="207"/>
    </location>
</feature>
<evidence type="ECO:0000256" key="1">
    <source>
        <dbReference type="ARBA" id="ARBA00005104"/>
    </source>
</evidence>
<comment type="pathway">
    <text evidence="1">Cofactor biosynthesis; riboflavin biosynthesis.</text>
</comment>
<evidence type="ECO:0000256" key="3">
    <source>
        <dbReference type="ARBA" id="ARBA00023002"/>
    </source>
</evidence>
<sequence>MKPHIICHMASSIDGRILPERWTPSGAHSHDIYEDLHDRLGGGSWLVGRVTGQEFAKRDAYPDQPEASFLRTAWLPNHAAEAYGIVLDAHGKIAWGRSDVSGDPIVVVLTKAVSDAHLAGLREDGVGYVFAGETDLDPHEVVEILNTELGIDRLLLEGGGHLNGGFLRAGLIDEISLMLVPAIDGASGAPAVFEGSGTAASERLPIDTLALMSHDVMDGGTVWLRYRVTPA</sequence>
<accession>A0ABP7EAY7</accession>
<dbReference type="Gene3D" id="3.40.430.10">
    <property type="entry name" value="Dihydrofolate Reductase, subunit A"/>
    <property type="match status" value="1"/>
</dbReference>
<proteinExistence type="predicted"/>
<keyword evidence="6" id="KW-1185">Reference proteome</keyword>
<dbReference type="Proteomes" id="UP001500523">
    <property type="component" value="Unassembled WGS sequence"/>
</dbReference>
<reference evidence="6" key="1">
    <citation type="journal article" date="2019" name="Int. J. Syst. Evol. Microbiol.">
        <title>The Global Catalogue of Microorganisms (GCM) 10K type strain sequencing project: providing services to taxonomists for standard genome sequencing and annotation.</title>
        <authorList>
            <consortium name="The Broad Institute Genomics Platform"/>
            <consortium name="The Broad Institute Genome Sequencing Center for Infectious Disease"/>
            <person name="Wu L."/>
            <person name="Ma J."/>
        </authorList>
    </citation>
    <scope>NUCLEOTIDE SEQUENCE [LARGE SCALE GENOMIC DNA]</scope>
    <source>
        <strain evidence="6">JCM 17498</strain>
    </source>
</reference>
<dbReference type="InterPro" id="IPR002734">
    <property type="entry name" value="RibDG_C"/>
</dbReference>
<evidence type="ECO:0000313" key="6">
    <source>
        <dbReference type="Proteomes" id="UP001500523"/>
    </source>
</evidence>
<protein>
    <submittedName>
        <fullName evidence="5">RibD family protein</fullName>
    </submittedName>
</protein>
<organism evidence="5 6">
    <name type="scientific">Sphingomonas cynarae</name>
    <dbReference type="NCBI Taxonomy" id="930197"/>
    <lineage>
        <taxon>Bacteria</taxon>
        <taxon>Pseudomonadati</taxon>
        <taxon>Pseudomonadota</taxon>
        <taxon>Alphaproteobacteria</taxon>
        <taxon>Sphingomonadales</taxon>
        <taxon>Sphingomonadaceae</taxon>
        <taxon>Sphingomonas</taxon>
    </lineage>
</organism>
<dbReference type="PANTHER" id="PTHR38011:SF7">
    <property type="entry name" value="2,5-DIAMINO-6-RIBOSYLAMINO-4(3H)-PYRIMIDINONE 5'-PHOSPHATE REDUCTASE"/>
    <property type="match status" value="1"/>
</dbReference>
<keyword evidence="2" id="KW-0521">NADP</keyword>
<dbReference type="InterPro" id="IPR024072">
    <property type="entry name" value="DHFR-like_dom_sf"/>
</dbReference>
<comment type="caution">
    <text evidence="5">The sequence shown here is derived from an EMBL/GenBank/DDBJ whole genome shotgun (WGS) entry which is preliminary data.</text>
</comment>
<dbReference type="PANTHER" id="PTHR38011">
    <property type="entry name" value="DIHYDROFOLATE REDUCTASE FAMILY PROTEIN (AFU_ORTHOLOGUE AFUA_8G06820)"/>
    <property type="match status" value="1"/>
</dbReference>
<gene>
    <name evidence="5" type="ORF">GCM10022268_25540</name>
</gene>
<dbReference type="InterPro" id="IPR050765">
    <property type="entry name" value="Riboflavin_Biosynth_HTPR"/>
</dbReference>
<name>A0ABP7EAY7_9SPHN</name>
<evidence type="ECO:0000256" key="2">
    <source>
        <dbReference type="ARBA" id="ARBA00022857"/>
    </source>
</evidence>
<evidence type="ECO:0000259" key="4">
    <source>
        <dbReference type="Pfam" id="PF01872"/>
    </source>
</evidence>
<dbReference type="EMBL" id="BAABBF010000005">
    <property type="protein sequence ID" value="GAA3715844.1"/>
    <property type="molecule type" value="Genomic_DNA"/>
</dbReference>
<dbReference type="SUPFAM" id="SSF53597">
    <property type="entry name" value="Dihydrofolate reductase-like"/>
    <property type="match status" value="1"/>
</dbReference>
<dbReference type="RefSeq" id="WP_056024461.1">
    <property type="nucleotide sequence ID" value="NZ_BAABBF010000005.1"/>
</dbReference>
<keyword evidence="3" id="KW-0560">Oxidoreductase</keyword>